<proteinExistence type="predicted"/>
<dbReference type="Proteomes" id="UP001186974">
    <property type="component" value="Unassembled WGS sequence"/>
</dbReference>
<evidence type="ECO:0000313" key="1">
    <source>
        <dbReference type="EMBL" id="KAK3049845.1"/>
    </source>
</evidence>
<reference evidence="1" key="1">
    <citation type="submission" date="2024-09" db="EMBL/GenBank/DDBJ databases">
        <title>Black Yeasts Isolated from many extreme environments.</title>
        <authorList>
            <person name="Coleine C."/>
            <person name="Stajich J.E."/>
            <person name="Selbmann L."/>
        </authorList>
    </citation>
    <scope>NUCLEOTIDE SEQUENCE</scope>
    <source>
        <strain evidence="1">CCFEE 5737</strain>
    </source>
</reference>
<name>A0ACC3CWY3_9PEZI</name>
<evidence type="ECO:0000313" key="2">
    <source>
        <dbReference type="Proteomes" id="UP001186974"/>
    </source>
</evidence>
<sequence length="231" mass="25935">MDENLLAAMVILRYLEEVEVPLSGADTQSHLLGTHIFLQAQESHTMTGGLRQAAYWVALRQEIYIAFVSQRSIVPTLEHCAIERSLEPGDDCTWANRIIVHCAHVIKYCFGDASKTTSLYDGLVEYCERWMTFKPPSFDPMFLREPTNADGDGGGKDKIFPEIWLLNDAVVTALQHYHLARILLSAHNPKVPRLGPSSRPALKIVDEDIKFHIRTICGMALSNARTPPCFV</sequence>
<dbReference type="EMBL" id="JAWDJW010010167">
    <property type="protein sequence ID" value="KAK3049845.1"/>
    <property type="molecule type" value="Genomic_DNA"/>
</dbReference>
<protein>
    <submittedName>
        <fullName evidence="1">Uncharacterized protein</fullName>
    </submittedName>
</protein>
<comment type="caution">
    <text evidence="1">The sequence shown here is derived from an EMBL/GenBank/DDBJ whole genome shotgun (WGS) entry which is preliminary data.</text>
</comment>
<accession>A0ACC3CWY3</accession>
<gene>
    <name evidence="1" type="ORF">LTS18_012682</name>
</gene>
<organism evidence="1 2">
    <name type="scientific">Coniosporium uncinatum</name>
    <dbReference type="NCBI Taxonomy" id="93489"/>
    <lineage>
        <taxon>Eukaryota</taxon>
        <taxon>Fungi</taxon>
        <taxon>Dikarya</taxon>
        <taxon>Ascomycota</taxon>
        <taxon>Pezizomycotina</taxon>
        <taxon>Dothideomycetes</taxon>
        <taxon>Dothideomycetes incertae sedis</taxon>
        <taxon>Coniosporium</taxon>
    </lineage>
</organism>
<keyword evidence="2" id="KW-1185">Reference proteome</keyword>